<organism evidence="18 19">
    <name type="scientific">Undibacterium terreum</name>
    <dbReference type="NCBI Taxonomy" id="1224302"/>
    <lineage>
        <taxon>Bacteria</taxon>
        <taxon>Pseudomonadati</taxon>
        <taxon>Pseudomonadota</taxon>
        <taxon>Betaproteobacteria</taxon>
        <taxon>Burkholderiales</taxon>
        <taxon>Oxalobacteraceae</taxon>
        <taxon>Undibacterium</taxon>
    </lineage>
</organism>
<keyword evidence="10 18" id="KW-0675">Receptor</keyword>
<dbReference type="GO" id="GO:0015344">
    <property type="term" value="F:siderophore uptake transmembrane transporter activity"/>
    <property type="evidence" value="ECO:0007669"/>
    <property type="project" value="TreeGrafter"/>
</dbReference>
<dbReference type="SUPFAM" id="SSF56935">
    <property type="entry name" value="Porins"/>
    <property type="match status" value="1"/>
</dbReference>
<dbReference type="AlphaFoldDB" id="A0A916XR07"/>
<evidence type="ECO:0000256" key="3">
    <source>
        <dbReference type="ARBA" id="ARBA00022448"/>
    </source>
</evidence>
<keyword evidence="9 12" id="KW-0472">Membrane</keyword>
<feature type="region of interest" description="Disordered" evidence="14">
    <location>
        <begin position="25"/>
        <end position="47"/>
    </location>
</feature>
<dbReference type="GO" id="GO:0038023">
    <property type="term" value="F:signaling receptor activity"/>
    <property type="evidence" value="ECO:0007669"/>
    <property type="project" value="InterPro"/>
</dbReference>
<evidence type="ECO:0000256" key="13">
    <source>
        <dbReference type="RuleBase" id="RU003357"/>
    </source>
</evidence>
<keyword evidence="11 12" id="KW-0998">Cell outer membrane</keyword>
<evidence type="ECO:0000256" key="14">
    <source>
        <dbReference type="SAM" id="MobiDB-lite"/>
    </source>
</evidence>
<dbReference type="PANTHER" id="PTHR32552">
    <property type="entry name" value="FERRICHROME IRON RECEPTOR-RELATED"/>
    <property type="match status" value="1"/>
</dbReference>
<dbReference type="Pfam" id="PF07715">
    <property type="entry name" value="Plug"/>
    <property type="match status" value="1"/>
</dbReference>
<dbReference type="InterPro" id="IPR037066">
    <property type="entry name" value="Plug_dom_sf"/>
</dbReference>
<sequence length="722" mass="78866">MSMLKVLGSGTLLSFALSPLAHSQALPAGPATSTTSASPAAQTEAADASSLNLPDIIIREKAQERGYQPKRASTATRSDAALLETPQSVGVVPAQVMQDQLIRNIDEAMYNISGVTQANTLGGTQDALIKRGFGFNRDGSILRDGIRTVLARNLTYTTERVEVLKGPSSIMYGTMDPGGVVNMVTKKPQLTTQAQVALTASDLGGGASVDLTGAIGSSGLAYRLIADYSNSDYWRNFGDSRQLVVAPSLAWYGRDNTVRISYEHTNYEQPFDRGTVIDNRTGKPVNIPRDERLDEAYNRSIGDSDFFTVQSQHKLNQQWTANFAYSYNRNRYDDFQARTVSLNPVTGVLTRRPDGTRGAVSQEHAVQSDITGKLKLGEIRHDVMLGFDFEDSNIYRRDLIRGTNNTSFNIYKPVYGLLPNSTTISAPDSDQTDKLHAYSLFAQDTVHLSEQWIAQAGVRYQQYDEVAGKGRPFNINTDVSGNKLIPRVGVVYLLNPAVSLYSSYSESFKPNTSIASHIDALPPEQGKSWEVGAKLDLPKGITATAALYNIDKQNVQVSEVVNGDTFVRAAGKARSQGLELDVAGEIAPQWKLIGSYAYTDAKVTQDPKLQGNRLANVARQSASVFITHDFDRSANRDQWRAGAGVRYVGSRAGDSANSFFLDPYHVVDAFASYDTTLAGHSAHLQLNIRNLLDKTYYPSAGSNIYVAVGDARQFILRGIIDF</sequence>
<feature type="signal peptide" evidence="15">
    <location>
        <begin position="1"/>
        <end position="23"/>
    </location>
</feature>
<evidence type="ECO:0000256" key="2">
    <source>
        <dbReference type="ARBA" id="ARBA00009810"/>
    </source>
</evidence>
<protein>
    <submittedName>
        <fullName evidence="18">TonB-dependent receptor</fullName>
    </submittedName>
</protein>
<evidence type="ECO:0000259" key="17">
    <source>
        <dbReference type="Pfam" id="PF07715"/>
    </source>
</evidence>
<dbReference type="InterPro" id="IPR012910">
    <property type="entry name" value="Plug_dom"/>
</dbReference>
<comment type="caution">
    <text evidence="18">The sequence shown here is derived from an EMBL/GenBank/DDBJ whole genome shotgun (WGS) entry which is preliminary data.</text>
</comment>
<dbReference type="Proteomes" id="UP000637423">
    <property type="component" value="Unassembled WGS sequence"/>
</dbReference>
<dbReference type="FunFam" id="2.170.130.10:FF:000001">
    <property type="entry name" value="Catecholate siderophore TonB-dependent receptor"/>
    <property type="match status" value="1"/>
</dbReference>
<keyword evidence="4 12" id="KW-1134">Transmembrane beta strand</keyword>
<reference evidence="18" key="2">
    <citation type="submission" date="2020-09" db="EMBL/GenBank/DDBJ databases">
        <authorList>
            <person name="Sun Q."/>
            <person name="Zhou Y."/>
        </authorList>
    </citation>
    <scope>NUCLEOTIDE SEQUENCE</scope>
    <source>
        <strain evidence="18">CGMCC 1.10998</strain>
    </source>
</reference>
<dbReference type="NCBIfam" id="TIGR01783">
    <property type="entry name" value="TonB-siderophor"/>
    <property type="match status" value="1"/>
</dbReference>
<dbReference type="InterPro" id="IPR039426">
    <property type="entry name" value="TonB-dep_rcpt-like"/>
</dbReference>
<evidence type="ECO:0000256" key="1">
    <source>
        <dbReference type="ARBA" id="ARBA00004571"/>
    </source>
</evidence>
<evidence type="ECO:0000256" key="6">
    <source>
        <dbReference type="ARBA" id="ARBA00022729"/>
    </source>
</evidence>
<keyword evidence="19" id="KW-1185">Reference proteome</keyword>
<evidence type="ECO:0000313" key="19">
    <source>
        <dbReference type="Proteomes" id="UP000637423"/>
    </source>
</evidence>
<keyword evidence="3 12" id="KW-0813">Transport</keyword>
<dbReference type="RefSeq" id="WP_188569014.1">
    <property type="nucleotide sequence ID" value="NZ_BMED01000007.1"/>
</dbReference>
<keyword evidence="5 12" id="KW-0812">Transmembrane</keyword>
<dbReference type="Gene3D" id="2.170.130.10">
    <property type="entry name" value="TonB-dependent receptor, plug domain"/>
    <property type="match status" value="1"/>
</dbReference>
<proteinExistence type="inferred from homology"/>
<dbReference type="InterPro" id="IPR010105">
    <property type="entry name" value="TonB_sidphr_rcpt"/>
</dbReference>
<evidence type="ECO:0000256" key="11">
    <source>
        <dbReference type="ARBA" id="ARBA00023237"/>
    </source>
</evidence>
<dbReference type="InterPro" id="IPR000531">
    <property type="entry name" value="Beta-barrel_TonB"/>
</dbReference>
<dbReference type="InterPro" id="IPR036942">
    <property type="entry name" value="Beta-barrel_TonB_sf"/>
</dbReference>
<feature type="domain" description="TonB-dependent receptor-like beta-barrel" evidence="16">
    <location>
        <begin position="250"/>
        <end position="691"/>
    </location>
</feature>
<keyword evidence="7" id="KW-0406">Ion transport</keyword>
<comment type="similarity">
    <text evidence="2 12 13">Belongs to the TonB-dependent receptor family.</text>
</comment>
<dbReference type="PROSITE" id="PS52016">
    <property type="entry name" value="TONB_DEPENDENT_REC_3"/>
    <property type="match status" value="1"/>
</dbReference>
<evidence type="ECO:0000256" key="8">
    <source>
        <dbReference type="ARBA" id="ARBA00023077"/>
    </source>
</evidence>
<evidence type="ECO:0000313" key="18">
    <source>
        <dbReference type="EMBL" id="GGC97584.1"/>
    </source>
</evidence>
<evidence type="ECO:0000256" key="10">
    <source>
        <dbReference type="ARBA" id="ARBA00023170"/>
    </source>
</evidence>
<feature type="domain" description="TonB-dependent receptor plug" evidence="17">
    <location>
        <begin position="83"/>
        <end position="180"/>
    </location>
</feature>
<keyword evidence="6 15" id="KW-0732">Signal</keyword>
<evidence type="ECO:0000259" key="16">
    <source>
        <dbReference type="Pfam" id="PF00593"/>
    </source>
</evidence>
<dbReference type="PANTHER" id="PTHR32552:SF85">
    <property type="entry name" value="BLL7968 PROTEIN"/>
    <property type="match status" value="1"/>
</dbReference>
<dbReference type="GO" id="GO:0009279">
    <property type="term" value="C:cell outer membrane"/>
    <property type="evidence" value="ECO:0007669"/>
    <property type="project" value="UniProtKB-SubCell"/>
</dbReference>
<dbReference type="EMBL" id="BMED01000007">
    <property type="protein sequence ID" value="GGC97584.1"/>
    <property type="molecule type" value="Genomic_DNA"/>
</dbReference>
<evidence type="ECO:0000256" key="9">
    <source>
        <dbReference type="ARBA" id="ARBA00023136"/>
    </source>
</evidence>
<evidence type="ECO:0000256" key="15">
    <source>
        <dbReference type="SAM" id="SignalP"/>
    </source>
</evidence>
<evidence type="ECO:0000256" key="12">
    <source>
        <dbReference type="PROSITE-ProRule" id="PRU01360"/>
    </source>
</evidence>
<keyword evidence="8 13" id="KW-0798">TonB box</keyword>
<evidence type="ECO:0000256" key="4">
    <source>
        <dbReference type="ARBA" id="ARBA00022452"/>
    </source>
</evidence>
<evidence type="ECO:0000256" key="5">
    <source>
        <dbReference type="ARBA" id="ARBA00022692"/>
    </source>
</evidence>
<accession>A0A916XR07</accession>
<reference evidence="18" key="1">
    <citation type="journal article" date="2014" name="Int. J. Syst. Evol. Microbiol.">
        <title>Complete genome sequence of Corynebacterium casei LMG S-19264T (=DSM 44701T), isolated from a smear-ripened cheese.</title>
        <authorList>
            <consortium name="US DOE Joint Genome Institute (JGI-PGF)"/>
            <person name="Walter F."/>
            <person name="Albersmeier A."/>
            <person name="Kalinowski J."/>
            <person name="Ruckert C."/>
        </authorList>
    </citation>
    <scope>NUCLEOTIDE SEQUENCE</scope>
    <source>
        <strain evidence="18">CGMCC 1.10998</strain>
    </source>
</reference>
<dbReference type="Gene3D" id="2.40.170.20">
    <property type="entry name" value="TonB-dependent receptor, beta-barrel domain"/>
    <property type="match status" value="1"/>
</dbReference>
<dbReference type="Pfam" id="PF00593">
    <property type="entry name" value="TonB_dep_Rec_b-barrel"/>
    <property type="match status" value="1"/>
</dbReference>
<comment type="subcellular location">
    <subcellularLocation>
        <location evidence="1 12">Cell outer membrane</location>
        <topology evidence="1 12">Multi-pass membrane protein</topology>
    </subcellularLocation>
</comment>
<dbReference type="GO" id="GO:0015891">
    <property type="term" value="P:siderophore transport"/>
    <property type="evidence" value="ECO:0007669"/>
    <property type="project" value="InterPro"/>
</dbReference>
<dbReference type="CDD" id="cd01347">
    <property type="entry name" value="ligand_gated_channel"/>
    <property type="match status" value="1"/>
</dbReference>
<name>A0A916XR07_9BURK</name>
<feature type="chain" id="PRO_5037665023" evidence="15">
    <location>
        <begin position="24"/>
        <end position="722"/>
    </location>
</feature>
<gene>
    <name evidence="18" type="ORF">GCM10011396_51400</name>
</gene>
<evidence type="ECO:0000256" key="7">
    <source>
        <dbReference type="ARBA" id="ARBA00023065"/>
    </source>
</evidence>